<dbReference type="Gene3D" id="3.40.50.720">
    <property type="entry name" value="NAD(P)-binding Rossmann-like Domain"/>
    <property type="match status" value="1"/>
</dbReference>
<evidence type="ECO:0000313" key="2">
    <source>
        <dbReference type="EMBL" id="MBI2878004.1"/>
    </source>
</evidence>
<evidence type="ECO:0000313" key="3">
    <source>
        <dbReference type="Proteomes" id="UP000769766"/>
    </source>
</evidence>
<dbReference type="InterPro" id="IPR036291">
    <property type="entry name" value="NAD(P)-bd_dom_sf"/>
</dbReference>
<organism evidence="2 3">
    <name type="scientific">Tectimicrobiota bacterium</name>
    <dbReference type="NCBI Taxonomy" id="2528274"/>
    <lineage>
        <taxon>Bacteria</taxon>
        <taxon>Pseudomonadati</taxon>
        <taxon>Nitrospinota/Tectimicrobiota group</taxon>
        <taxon>Candidatus Tectimicrobiota</taxon>
    </lineage>
</organism>
<dbReference type="PANTHER" id="PTHR42879:SF2">
    <property type="entry name" value="3-OXOACYL-[ACYL-CARRIER-PROTEIN] REDUCTASE FABG"/>
    <property type="match status" value="1"/>
</dbReference>
<dbReference type="SUPFAM" id="SSF51735">
    <property type="entry name" value="NAD(P)-binding Rossmann-fold domains"/>
    <property type="match status" value="1"/>
</dbReference>
<feature type="non-terminal residue" evidence="2">
    <location>
        <position position="1"/>
    </location>
</feature>
<dbReference type="PRINTS" id="PR00081">
    <property type="entry name" value="GDHRDH"/>
</dbReference>
<dbReference type="PANTHER" id="PTHR42879">
    <property type="entry name" value="3-OXOACYL-(ACYL-CARRIER-PROTEIN) REDUCTASE"/>
    <property type="match status" value="1"/>
</dbReference>
<dbReference type="Proteomes" id="UP000769766">
    <property type="component" value="Unassembled WGS sequence"/>
</dbReference>
<dbReference type="InterPro" id="IPR002347">
    <property type="entry name" value="SDR_fam"/>
</dbReference>
<dbReference type="PRINTS" id="PR00080">
    <property type="entry name" value="SDRFAMILY"/>
</dbReference>
<dbReference type="InterPro" id="IPR050259">
    <property type="entry name" value="SDR"/>
</dbReference>
<protein>
    <submittedName>
        <fullName evidence="2">SDR family oxidoreductase</fullName>
    </submittedName>
</protein>
<reference evidence="2" key="1">
    <citation type="submission" date="2020-07" db="EMBL/GenBank/DDBJ databases">
        <title>Huge and variable diversity of episymbiotic CPR bacteria and DPANN archaea in groundwater ecosystems.</title>
        <authorList>
            <person name="He C.Y."/>
            <person name="Keren R."/>
            <person name="Whittaker M."/>
            <person name="Farag I.F."/>
            <person name="Doudna J."/>
            <person name="Cate J.H.D."/>
            <person name="Banfield J.F."/>
        </authorList>
    </citation>
    <scope>NUCLEOTIDE SEQUENCE</scope>
    <source>
        <strain evidence="2">NC_groundwater_672_Ag_B-0.1um_62_36</strain>
    </source>
</reference>
<comment type="caution">
    <text evidence="2">The sequence shown here is derived from an EMBL/GenBank/DDBJ whole genome shotgun (WGS) entry which is preliminary data.</text>
</comment>
<gene>
    <name evidence="2" type="ORF">HYY20_14095</name>
</gene>
<accession>A0A932CRB1</accession>
<comment type="similarity">
    <text evidence="1">Belongs to the short-chain dehydrogenases/reductases (SDR) family.</text>
</comment>
<evidence type="ECO:0000256" key="1">
    <source>
        <dbReference type="ARBA" id="ARBA00006484"/>
    </source>
</evidence>
<dbReference type="Pfam" id="PF13561">
    <property type="entry name" value="adh_short_C2"/>
    <property type="match status" value="1"/>
</dbReference>
<dbReference type="AlphaFoldDB" id="A0A932CRB1"/>
<name>A0A932CRB1_UNCTE</name>
<sequence length="170" mass="18939">RWGRVDILVNNYVPPVTNKPFAQTTWEDCQEQIDGTIRAAFYTCQAVLDGMVQRQWGRIILVGSMVIHQPRVGTHAYAVAKSAQLAFVRNLAIEYGPHGITANLISPSLILTEEVEAMPQEVKDRFTQRTPLGRIALPEEVARVVLFLSSDWASYLTGVYLPVNGGNLMI</sequence>
<dbReference type="EMBL" id="JACPRF010000429">
    <property type="protein sequence ID" value="MBI2878004.1"/>
    <property type="molecule type" value="Genomic_DNA"/>
</dbReference>
<proteinExistence type="inferred from homology"/>